<dbReference type="OrthoDB" id="9758307at2"/>
<sequence length="298" mass="31392">MRIASNTIQDNIVRQIQSLGVQTAKLQNQVASGQRITQADEDPAAAGRVLNQQSELRRVDQFDRNATRALEISQATFAGLGDVKEISTRAGELATLGRSTAGPDALQAYSAEVNQLIEQLLQVGNTRLGSDYLFAGTAVDTPPFSVTRDGAGNVTAATYDGDNATANIPLSEVASVSPFSSGATNQSVRDLLNQLVGLRDAFNANDSAGIATAQAALINGEDDLVSALANTGAVQMRIEVNRTQQQARGDSLVSLVAGETSADLPDTIVRLNQSQVAYQAALQSAASIMKISLLDYIR</sequence>
<dbReference type="Proteomes" id="UP000095228">
    <property type="component" value="Chromosome"/>
</dbReference>
<gene>
    <name evidence="2" type="ORF">Verru16b_02216</name>
</gene>
<dbReference type="GO" id="GO:0009424">
    <property type="term" value="C:bacterial-type flagellum hook"/>
    <property type="evidence" value="ECO:0007669"/>
    <property type="project" value="InterPro"/>
</dbReference>
<feature type="domain" description="Flagellin N-terminal" evidence="1">
    <location>
        <begin position="3"/>
        <end position="137"/>
    </location>
</feature>
<accession>A0A1D8AW73</accession>
<evidence type="ECO:0000313" key="3">
    <source>
        <dbReference type="Proteomes" id="UP000095228"/>
    </source>
</evidence>
<reference evidence="2 3" key="1">
    <citation type="submission" date="2016-06" db="EMBL/GenBank/DDBJ databases">
        <title>Three novel species with peptidoglycan cell walls form the new genus Lacunisphaera gen. nov. in the family Opitutaceae of the verrucomicrobial subdivision 4.</title>
        <authorList>
            <person name="Rast P."/>
            <person name="Gloeckner I."/>
            <person name="Jogler M."/>
            <person name="Boedeker C."/>
            <person name="Jeske O."/>
            <person name="Wiegand S."/>
            <person name="Reinhardt R."/>
            <person name="Schumann P."/>
            <person name="Rohde M."/>
            <person name="Spring S."/>
            <person name="Gloeckner F.O."/>
            <person name="Jogler C."/>
        </authorList>
    </citation>
    <scope>NUCLEOTIDE SEQUENCE [LARGE SCALE GENOMIC DNA]</scope>
    <source>
        <strain evidence="2 3">IG16b</strain>
    </source>
</reference>
<dbReference type="PANTHER" id="PTHR42792:SF1">
    <property type="entry name" value="FLAGELLAR HOOK-ASSOCIATED PROTEIN 3"/>
    <property type="match status" value="1"/>
</dbReference>
<dbReference type="Pfam" id="PF00669">
    <property type="entry name" value="Flagellin_N"/>
    <property type="match status" value="1"/>
</dbReference>
<dbReference type="InterPro" id="IPR013384">
    <property type="entry name" value="Flagell_FlgL"/>
</dbReference>
<dbReference type="NCBIfam" id="TIGR02550">
    <property type="entry name" value="flagell_flgL"/>
    <property type="match status" value="1"/>
</dbReference>
<dbReference type="GO" id="GO:0005198">
    <property type="term" value="F:structural molecule activity"/>
    <property type="evidence" value="ECO:0007669"/>
    <property type="project" value="InterPro"/>
</dbReference>
<dbReference type="InterPro" id="IPR001492">
    <property type="entry name" value="Flagellin"/>
</dbReference>
<dbReference type="PANTHER" id="PTHR42792">
    <property type="entry name" value="FLAGELLIN"/>
    <property type="match status" value="1"/>
</dbReference>
<dbReference type="RefSeq" id="WP_069962325.1">
    <property type="nucleotide sequence ID" value="NZ_CP016094.1"/>
</dbReference>
<evidence type="ECO:0000313" key="2">
    <source>
        <dbReference type="EMBL" id="AOS45140.1"/>
    </source>
</evidence>
<keyword evidence="3" id="KW-1185">Reference proteome</keyword>
<dbReference type="GO" id="GO:0071973">
    <property type="term" value="P:bacterial-type flagellum-dependent cell motility"/>
    <property type="evidence" value="ECO:0007669"/>
    <property type="project" value="InterPro"/>
</dbReference>
<keyword evidence="2" id="KW-0966">Cell projection</keyword>
<name>A0A1D8AW73_9BACT</name>
<dbReference type="EMBL" id="CP016094">
    <property type="protein sequence ID" value="AOS45140.1"/>
    <property type="molecule type" value="Genomic_DNA"/>
</dbReference>
<protein>
    <submittedName>
        <fullName evidence="2">Flagellar hook-associated protein FlgL</fullName>
    </submittedName>
</protein>
<dbReference type="STRING" id="1838286.Verru16b_02216"/>
<dbReference type="AlphaFoldDB" id="A0A1D8AW73"/>
<dbReference type="InterPro" id="IPR001029">
    <property type="entry name" value="Flagellin_N"/>
</dbReference>
<evidence type="ECO:0000259" key="1">
    <source>
        <dbReference type="Pfam" id="PF00669"/>
    </source>
</evidence>
<dbReference type="SUPFAM" id="SSF64518">
    <property type="entry name" value="Phase 1 flagellin"/>
    <property type="match status" value="1"/>
</dbReference>
<organism evidence="2 3">
    <name type="scientific">Lacunisphaera limnophila</name>
    <dbReference type="NCBI Taxonomy" id="1838286"/>
    <lineage>
        <taxon>Bacteria</taxon>
        <taxon>Pseudomonadati</taxon>
        <taxon>Verrucomicrobiota</taxon>
        <taxon>Opitutia</taxon>
        <taxon>Opitutales</taxon>
        <taxon>Opitutaceae</taxon>
        <taxon>Lacunisphaera</taxon>
    </lineage>
</organism>
<keyword evidence="2" id="KW-0282">Flagellum</keyword>
<proteinExistence type="predicted"/>
<dbReference type="KEGG" id="obg:Verru16b_02216"/>
<dbReference type="Gene3D" id="1.20.1330.10">
    <property type="entry name" value="f41 fragment of flagellin, N-terminal domain"/>
    <property type="match status" value="1"/>
</dbReference>
<keyword evidence="2" id="KW-0969">Cilium</keyword>